<proteinExistence type="predicted"/>
<accession>A0ABN9R5C8</accession>
<feature type="region of interest" description="Disordered" evidence="1">
    <location>
        <begin position="285"/>
        <end position="394"/>
    </location>
</feature>
<comment type="caution">
    <text evidence="3">The sequence shown here is derived from an EMBL/GenBank/DDBJ whole genome shotgun (WGS) entry which is preliminary data.</text>
</comment>
<gene>
    <name evidence="3" type="ORF">PCOR1329_LOCUS16090</name>
</gene>
<evidence type="ECO:0000313" key="3">
    <source>
        <dbReference type="EMBL" id="CAK0811474.1"/>
    </source>
</evidence>
<feature type="compositionally biased region" description="Pro residues" evidence="1">
    <location>
        <begin position="305"/>
        <end position="357"/>
    </location>
</feature>
<name>A0ABN9R5C8_9DINO</name>
<evidence type="ECO:0000259" key="2">
    <source>
        <dbReference type="Pfam" id="PF05548"/>
    </source>
</evidence>
<evidence type="ECO:0000313" key="4">
    <source>
        <dbReference type="Proteomes" id="UP001189429"/>
    </source>
</evidence>
<evidence type="ECO:0000256" key="1">
    <source>
        <dbReference type="SAM" id="MobiDB-lite"/>
    </source>
</evidence>
<sequence>MESPQDPASWGYRLSSLTMAVYWSATYQAQIKTRTYKNTLVFAPGDLFMATAYAPTTGWWNGFAQFYHQAQTWQTVFHEMGHTWGMHHAGGYWHTGEFNAYLDDAIMGYQREWRAVDCNAVHRYRLGWLTGAETVEFTRGTGFAKTVNLAPLNEGPDGPEFLLMKLPCDECVGDKAATPGEGFLYISFRVQDGPSLYGVGGESDPIYLFDIFTRRRLVLADRVHVHFQPDVNQKTELWTTLNAGDTVAIPAANMWIHVCGINVATHAKVSVSDTSEAAAWAGCATPAPTRAPTPAPSAAATPTPTMAPTPSPTLAPTAAPTPAPTPTPTPAPTPAPTLAPTQFPTPAPTPAPTPTPTPHRHQRRRMLRRQRRHQRRRQHRHHRQRRLRRKRRHSHWRLQRRRWEYRLTVAWSPAWATPTSPTCTVSVSTCTRRARTSFCRSRGGAPAAMRCCA</sequence>
<dbReference type="Pfam" id="PF05548">
    <property type="entry name" value="Peptidase_M11"/>
    <property type="match status" value="1"/>
</dbReference>
<dbReference type="SUPFAM" id="SSF55486">
    <property type="entry name" value="Metalloproteases ('zincins'), catalytic domain"/>
    <property type="match status" value="1"/>
</dbReference>
<feature type="domain" description="Peptidase M11 gametolysin" evidence="2">
    <location>
        <begin position="68"/>
        <end position="149"/>
    </location>
</feature>
<keyword evidence="4" id="KW-1185">Reference proteome</keyword>
<dbReference type="EMBL" id="CAUYUJ010004903">
    <property type="protein sequence ID" value="CAK0811474.1"/>
    <property type="molecule type" value="Genomic_DNA"/>
</dbReference>
<reference evidence="3" key="1">
    <citation type="submission" date="2023-10" db="EMBL/GenBank/DDBJ databases">
        <authorList>
            <person name="Chen Y."/>
            <person name="Shah S."/>
            <person name="Dougan E. K."/>
            <person name="Thang M."/>
            <person name="Chan C."/>
        </authorList>
    </citation>
    <scope>NUCLEOTIDE SEQUENCE [LARGE SCALE GENOMIC DNA]</scope>
</reference>
<feature type="compositionally biased region" description="Basic residues" evidence="1">
    <location>
        <begin position="358"/>
        <end position="394"/>
    </location>
</feature>
<dbReference type="InterPro" id="IPR008752">
    <property type="entry name" value="Peptidase_M11"/>
</dbReference>
<dbReference type="Proteomes" id="UP001189429">
    <property type="component" value="Unassembled WGS sequence"/>
</dbReference>
<organism evidence="3 4">
    <name type="scientific">Prorocentrum cordatum</name>
    <dbReference type="NCBI Taxonomy" id="2364126"/>
    <lineage>
        <taxon>Eukaryota</taxon>
        <taxon>Sar</taxon>
        <taxon>Alveolata</taxon>
        <taxon>Dinophyceae</taxon>
        <taxon>Prorocentrales</taxon>
        <taxon>Prorocentraceae</taxon>
        <taxon>Prorocentrum</taxon>
    </lineage>
</organism>
<protein>
    <recommendedName>
        <fullName evidence="2">Peptidase M11 gametolysin domain-containing protein</fullName>
    </recommendedName>
</protein>